<proteinExistence type="predicted"/>
<dbReference type="AlphaFoldDB" id="A0A3B0WP95"/>
<gene>
    <name evidence="1" type="ORF">MNBD_GAMMA02-1501</name>
</gene>
<sequence length="43" mass="4647">MVAECGPGKVLSGLLKRFDRSLQVMPRLSDKGIESFIAKGVIV</sequence>
<dbReference type="EMBL" id="UOFA01000197">
    <property type="protein sequence ID" value="VAW45494.1"/>
    <property type="molecule type" value="Genomic_DNA"/>
</dbReference>
<keyword evidence="1" id="KW-0012">Acyltransferase</keyword>
<reference evidence="1" key="1">
    <citation type="submission" date="2018-06" db="EMBL/GenBank/DDBJ databases">
        <authorList>
            <person name="Zhirakovskaya E."/>
        </authorList>
    </citation>
    <scope>NUCLEOTIDE SEQUENCE</scope>
</reference>
<protein>
    <submittedName>
        <fullName evidence="1">Malonyl CoA-acyl carrier protein transacylase</fullName>
        <ecNumber evidence="1">2.3.1.39</ecNumber>
    </submittedName>
</protein>
<name>A0A3B0WP95_9ZZZZ</name>
<keyword evidence="1" id="KW-0808">Transferase</keyword>
<evidence type="ECO:0000313" key="1">
    <source>
        <dbReference type="EMBL" id="VAW45494.1"/>
    </source>
</evidence>
<accession>A0A3B0WP95</accession>
<organism evidence="1">
    <name type="scientific">hydrothermal vent metagenome</name>
    <dbReference type="NCBI Taxonomy" id="652676"/>
    <lineage>
        <taxon>unclassified sequences</taxon>
        <taxon>metagenomes</taxon>
        <taxon>ecological metagenomes</taxon>
    </lineage>
</organism>
<dbReference type="GO" id="GO:0004314">
    <property type="term" value="F:[acyl-carrier-protein] S-malonyltransferase activity"/>
    <property type="evidence" value="ECO:0007669"/>
    <property type="project" value="UniProtKB-EC"/>
</dbReference>
<dbReference type="EC" id="2.3.1.39" evidence="1"/>